<dbReference type="InterPro" id="IPR023214">
    <property type="entry name" value="HAD_sf"/>
</dbReference>
<feature type="region of interest" description="Disordered" evidence="16">
    <location>
        <begin position="132"/>
        <end position="161"/>
    </location>
</feature>
<feature type="transmembrane region" description="Helical" evidence="17">
    <location>
        <begin position="1045"/>
        <end position="1064"/>
    </location>
</feature>
<feature type="transmembrane region" description="Helical" evidence="17">
    <location>
        <begin position="6"/>
        <end position="26"/>
    </location>
</feature>
<dbReference type="Gene3D" id="1.10.620.20">
    <property type="entry name" value="Ribonucleotide Reductase, subunit A"/>
    <property type="match status" value="1"/>
</dbReference>
<dbReference type="SUPFAM" id="SSF81653">
    <property type="entry name" value="Calcium ATPase, transduction domain A"/>
    <property type="match status" value="1"/>
</dbReference>
<gene>
    <name evidence="19" type="ORF">BISU_0864</name>
</gene>
<feature type="compositionally biased region" description="Basic and acidic residues" evidence="16">
    <location>
        <begin position="213"/>
        <end position="230"/>
    </location>
</feature>
<dbReference type="GO" id="GO:0016491">
    <property type="term" value="F:oxidoreductase activity"/>
    <property type="evidence" value="ECO:0007669"/>
    <property type="project" value="InterPro"/>
</dbReference>
<evidence type="ECO:0000256" key="5">
    <source>
        <dbReference type="ARBA" id="ARBA00022692"/>
    </source>
</evidence>
<dbReference type="InterPro" id="IPR009078">
    <property type="entry name" value="Ferritin-like_SF"/>
</dbReference>
<keyword evidence="14 17" id="KW-0472">Membrane</keyword>
<dbReference type="InterPro" id="IPR007029">
    <property type="entry name" value="YHS_dom"/>
</dbReference>
<evidence type="ECO:0000256" key="17">
    <source>
        <dbReference type="SAM" id="Phobius"/>
    </source>
</evidence>
<feature type="region of interest" description="Disordered" evidence="16">
    <location>
        <begin position="483"/>
        <end position="514"/>
    </location>
</feature>
<evidence type="ECO:0000256" key="10">
    <source>
        <dbReference type="ARBA" id="ARBA00022967"/>
    </source>
</evidence>
<dbReference type="GO" id="GO:0005886">
    <property type="term" value="C:plasma membrane"/>
    <property type="evidence" value="ECO:0007669"/>
    <property type="project" value="UniProtKB-SubCell"/>
</dbReference>
<dbReference type="SFLD" id="SFLDG00002">
    <property type="entry name" value="C1.7:_P-type_atpase_like"/>
    <property type="match status" value="1"/>
</dbReference>
<reference evidence="19 20" key="1">
    <citation type="submission" date="2014-03" db="EMBL/GenBank/DDBJ databases">
        <title>Genomics of Bifidobacteria.</title>
        <authorList>
            <person name="Ventura M."/>
            <person name="Milani C."/>
            <person name="Lugli G.A."/>
        </authorList>
    </citation>
    <scope>NUCLEOTIDE SEQUENCE [LARGE SCALE GENOMIC DNA]</scope>
    <source>
        <strain evidence="19 20">LMG 11597</strain>
    </source>
</reference>
<dbReference type="InterPro" id="IPR018303">
    <property type="entry name" value="ATPase_P-typ_P_site"/>
</dbReference>
<feature type="region of interest" description="Disordered" evidence="16">
    <location>
        <begin position="1294"/>
        <end position="1349"/>
    </location>
</feature>
<dbReference type="eggNOG" id="COG2217">
    <property type="taxonomic scope" value="Bacteria"/>
</dbReference>
<feature type="transmembrane region" description="Helical" evidence="17">
    <location>
        <begin position="343"/>
        <end position="361"/>
    </location>
</feature>
<feature type="compositionally biased region" description="Low complexity" evidence="16">
    <location>
        <begin position="264"/>
        <end position="274"/>
    </location>
</feature>
<dbReference type="InterPro" id="IPR008972">
    <property type="entry name" value="Cupredoxin"/>
</dbReference>
<proteinExistence type="inferred from homology"/>
<keyword evidence="10" id="KW-1278">Translocase</keyword>
<evidence type="ECO:0000313" key="20">
    <source>
        <dbReference type="Proteomes" id="UP000029055"/>
    </source>
</evidence>
<evidence type="ECO:0000259" key="18">
    <source>
        <dbReference type="SMART" id="SM00746"/>
    </source>
</evidence>
<dbReference type="PROSITE" id="PS00154">
    <property type="entry name" value="ATPASE_E1_E2"/>
    <property type="match status" value="1"/>
</dbReference>
<dbReference type="Proteomes" id="UP000029055">
    <property type="component" value="Unassembled WGS sequence"/>
</dbReference>
<evidence type="ECO:0000256" key="8">
    <source>
        <dbReference type="ARBA" id="ARBA00022796"/>
    </source>
</evidence>
<evidence type="ECO:0000256" key="14">
    <source>
        <dbReference type="ARBA" id="ARBA00023136"/>
    </source>
</evidence>
<feature type="transmembrane region" description="Helical" evidence="17">
    <location>
        <begin position="649"/>
        <end position="668"/>
    </location>
</feature>
<dbReference type="SFLD" id="SFLDF00027">
    <property type="entry name" value="p-type_atpase"/>
    <property type="match status" value="1"/>
</dbReference>
<dbReference type="GO" id="GO:0005524">
    <property type="term" value="F:ATP binding"/>
    <property type="evidence" value="ECO:0007669"/>
    <property type="project" value="UniProtKB-KW"/>
</dbReference>
<dbReference type="PANTHER" id="PTHR43520">
    <property type="entry name" value="ATP7, ISOFORM B"/>
    <property type="match status" value="1"/>
</dbReference>
<name>A0A087E587_9BIFI</name>
<dbReference type="Pfam" id="PF00702">
    <property type="entry name" value="Hydrolase"/>
    <property type="match status" value="1"/>
</dbReference>
<dbReference type="STRING" id="77635.BISU_0864"/>
<feature type="compositionally biased region" description="Low complexity" evidence="16">
    <location>
        <begin position="771"/>
        <end position="784"/>
    </location>
</feature>
<evidence type="ECO:0000256" key="11">
    <source>
        <dbReference type="ARBA" id="ARBA00022989"/>
    </source>
</evidence>
<evidence type="ECO:0000256" key="9">
    <source>
        <dbReference type="ARBA" id="ARBA00022840"/>
    </source>
</evidence>
<feature type="transmembrane region" description="Helical" evidence="17">
    <location>
        <begin position="674"/>
        <end position="697"/>
    </location>
</feature>
<dbReference type="SUPFAM" id="SSF47240">
    <property type="entry name" value="Ferritin-like"/>
    <property type="match status" value="1"/>
</dbReference>
<keyword evidence="6" id="KW-0479">Metal-binding</keyword>
<keyword evidence="13" id="KW-0406">Ion transport</keyword>
<feature type="compositionally biased region" description="Low complexity" evidence="16">
    <location>
        <begin position="484"/>
        <end position="493"/>
    </location>
</feature>
<dbReference type="GO" id="GO:0140581">
    <property type="term" value="F:P-type monovalent copper transporter activity"/>
    <property type="evidence" value="ECO:0007669"/>
    <property type="project" value="UniProtKB-EC"/>
</dbReference>
<comment type="subcellular location">
    <subcellularLocation>
        <location evidence="1">Cell membrane</location>
        <topology evidence="1">Multi-pass membrane protein</topology>
    </subcellularLocation>
</comment>
<dbReference type="FunFam" id="3.40.50.1000:FF:000144">
    <property type="entry name" value="copper-transporting ATPase 1 isoform X2"/>
    <property type="match status" value="1"/>
</dbReference>
<dbReference type="InterPro" id="IPR023298">
    <property type="entry name" value="ATPase_P-typ_TM_dom_sf"/>
</dbReference>
<feature type="region of interest" description="Disordered" evidence="16">
    <location>
        <begin position="756"/>
        <end position="803"/>
    </location>
</feature>
<keyword evidence="19" id="KW-0378">Hydrolase</keyword>
<feature type="region of interest" description="Disordered" evidence="16">
    <location>
        <begin position="205"/>
        <end position="230"/>
    </location>
</feature>
<keyword evidence="20" id="KW-1185">Reference proteome</keyword>
<keyword evidence="4" id="KW-0813">Transport</keyword>
<dbReference type="EC" id="7.2.2.8" evidence="3"/>
<feature type="compositionally biased region" description="Low complexity" evidence="16">
    <location>
        <begin position="1107"/>
        <end position="1120"/>
    </location>
</feature>
<dbReference type="Gene3D" id="3.40.50.1000">
    <property type="entry name" value="HAD superfamily/HAD-like"/>
    <property type="match status" value="1"/>
</dbReference>
<dbReference type="InterPro" id="IPR011017">
    <property type="entry name" value="TRASH_dom"/>
</dbReference>
<dbReference type="Pfam" id="PF04945">
    <property type="entry name" value="YHS"/>
    <property type="match status" value="1"/>
</dbReference>
<feature type="domain" description="TRASH" evidence="18">
    <location>
        <begin position="1338"/>
        <end position="1376"/>
    </location>
</feature>
<keyword evidence="9" id="KW-0067">ATP-binding</keyword>
<keyword evidence="11 17" id="KW-1133">Transmembrane helix</keyword>
<feature type="compositionally biased region" description="Basic and acidic residues" evidence="16">
    <location>
        <begin position="141"/>
        <end position="161"/>
    </location>
</feature>
<evidence type="ECO:0000256" key="3">
    <source>
        <dbReference type="ARBA" id="ARBA00012517"/>
    </source>
</evidence>
<dbReference type="NCBIfam" id="TIGR01494">
    <property type="entry name" value="ATPase_P-type"/>
    <property type="match status" value="2"/>
</dbReference>
<feature type="transmembrane region" description="Helical" evidence="17">
    <location>
        <begin position="432"/>
        <end position="449"/>
    </location>
</feature>
<dbReference type="GO" id="GO:0055070">
    <property type="term" value="P:copper ion homeostasis"/>
    <property type="evidence" value="ECO:0007669"/>
    <property type="project" value="TreeGrafter"/>
</dbReference>
<dbReference type="InterPro" id="IPR001757">
    <property type="entry name" value="P_typ_ATPase"/>
</dbReference>
<evidence type="ECO:0000256" key="2">
    <source>
        <dbReference type="ARBA" id="ARBA00006024"/>
    </source>
</evidence>
<feature type="region of interest" description="Disordered" evidence="16">
    <location>
        <begin position="1102"/>
        <end position="1129"/>
    </location>
</feature>
<dbReference type="Pfam" id="PF00122">
    <property type="entry name" value="E1-E2_ATPase"/>
    <property type="match status" value="1"/>
</dbReference>
<dbReference type="Pfam" id="PF13473">
    <property type="entry name" value="Cupredoxin_1"/>
    <property type="match status" value="1"/>
</dbReference>
<dbReference type="GO" id="GO:0016887">
    <property type="term" value="F:ATP hydrolysis activity"/>
    <property type="evidence" value="ECO:0007669"/>
    <property type="project" value="InterPro"/>
</dbReference>
<feature type="region of interest" description="Disordered" evidence="16">
    <location>
        <begin position="264"/>
        <end position="330"/>
    </location>
</feature>
<evidence type="ECO:0000256" key="16">
    <source>
        <dbReference type="SAM" id="MobiDB-lite"/>
    </source>
</evidence>
<dbReference type="Gene3D" id="3.40.1110.10">
    <property type="entry name" value="Calcium-transporting ATPase, cytoplasmic domain N"/>
    <property type="match status" value="1"/>
</dbReference>
<dbReference type="InterPro" id="IPR023299">
    <property type="entry name" value="ATPase_P-typ_cyto_dom_N"/>
</dbReference>
<dbReference type="SUPFAM" id="SSF49503">
    <property type="entry name" value="Cupredoxins"/>
    <property type="match status" value="1"/>
</dbReference>
<accession>A0A087E587</accession>
<dbReference type="OrthoDB" id="7059309at2"/>
<dbReference type="SMART" id="SM00746">
    <property type="entry name" value="TRASH"/>
    <property type="match status" value="1"/>
</dbReference>
<dbReference type="EMBL" id="JGZR01000007">
    <property type="protein sequence ID" value="KFJ02938.1"/>
    <property type="molecule type" value="Genomic_DNA"/>
</dbReference>
<feature type="compositionally biased region" description="Polar residues" evidence="16">
    <location>
        <begin position="1298"/>
        <end position="1329"/>
    </location>
</feature>
<sequence>MTPIMGIIAVVAVAALLTVAIVWLLLLPRKDAPATQAGVGDGGVQQIDVVVKGGYSPSTIAVRAGTPVRLMFDRRESGECSSHVVFSDFGIDRTLPAFETTPVEFTPEHPGEYEFACGMNMLHGKLIVRDADETDDDERTEEVRGSHNGRIQDGRESQSDQHVDMTMDMHDMHMGHDDQHMGHTAMDHVHHGEHECACHMSEAGNASVDSESDEHSDGDCHDNDDNGKARGVVEARGDQHMDMSHVHHGEDECACCVSKAGDASASADSGGHADAVSHTRTEASNMRSGSGSDAVVGASDSSDSDRISDTSSASDSKSASSPDEQDRSDAARRTEIRDLWRRLIVAVVLTLPVFVATMFMVFHMSPWIQLVLITPVMFYSGWPIHRTGWTSLLHRSPEMNSLVALGTAASYLFSVVVTVAPHLLPVGSREPYFEAVGTIIALMLVGQLLEAKARLGTGEAIRGLIGLKPKTARIVDRNVLEAAQSGQSMQSMQPAESEEHSDIANSGNAQHNDHSIHADYAGYAAAGEESPSLPKSVIESTQTQDISVDDVRVGDIVVIRPGEKLPVDGIVVAGESAIDESMVTGEPLPVRKTVGDAVTGATVNGSGSLRFRATKVGADTMLSQIIELVRRAQTSKAPIQRMADRIARYFVPAVFLIAIWTFVAWWAFGPAPQGVHALVAAVSVLVIACPCALGIATPLSVTIGTGKAAQNGVLIRSAQALETMHKVDTIILDKTGTITAGQPSLTDIEVIAGRGEEDANELSESETSQVAAAAAAGSSASGASHPVANATSMPEHSGDDTAENIDDALRNRLLALAASAEQSSEHPLAQAIVHGARDRQLTLLHAESFSSDAGGGVSARIDDHEIMVGNADYLRHANVDNVAAAEQAATRFAAEGATPVLLAVDGRLAAVLAVADAIKPGSAGAIAALQQRGLDVVMVTGDNEITAQAVARQVGIEQVEAGVKPQDKGSVVTRLKAQGHKVAMVGDGINDAPALAAADVGIAIGTGTDIAIESSDITLISGELGGLVTAYDLSKATMRNIVENLWFAFGYNGLGIPVAAGVLYPFTGLLLNPMIAGAAMAFSSLSVVINANRLRGFRPARIGQQRAASDSDSGSGVASGEQPEHYSAAGTNSREVRQHEMQHHHEMHHHDAPGIATITNAANESAPVSAGTPAGEATDRAEKEANDMSIFHRHEHHDHADTAAAQGQAVAVEQHECHCQHMEADSDDGHAAHHMKHMDMDHMHHDAACCHADLSDLSGSTDSSGSLAAGHRHGTMTMNSKHCACCGPDDADSAPAAQKSQLSPTLEQSQPAQSTESSENLPSVGSKPQTEAPAKVTDPVCGMTIDPADASDTRDYNGTTYYFCNPGCAASFDKDPASFASAS</sequence>
<organism evidence="19 20">
    <name type="scientific">Bifidobacterium subtile</name>
    <dbReference type="NCBI Taxonomy" id="77635"/>
    <lineage>
        <taxon>Bacteria</taxon>
        <taxon>Bacillati</taxon>
        <taxon>Actinomycetota</taxon>
        <taxon>Actinomycetes</taxon>
        <taxon>Bifidobacteriales</taxon>
        <taxon>Bifidobacteriaceae</taxon>
        <taxon>Bifidobacterium</taxon>
    </lineage>
</organism>
<dbReference type="Gene3D" id="2.70.150.10">
    <property type="entry name" value="Calcium-transporting ATPase, cytoplasmic transduction domain A"/>
    <property type="match status" value="1"/>
</dbReference>
<evidence type="ECO:0000256" key="7">
    <source>
        <dbReference type="ARBA" id="ARBA00022741"/>
    </source>
</evidence>
<feature type="compositionally biased region" description="Low complexity" evidence="16">
    <location>
        <begin position="309"/>
        <end position="322"/>
    </location>
</feature>
<evidence type="ECO:0000256" key="6">
    <source>
        <dbReference type="ARBA" id="ARBA00022723"/>
    </source>
</evidence>
<dbReference type="InterPro" id="IPR012348">
    <property type="entry name" value="RNR-like"/>
</dbReference>
<feature type="compositionally biased region" description="Low complexity" evidence="16">
    <location>
        <begin position="288"/>
        <end position="301"/>
    </location>
</feature>
<evidence type="ECO:0000256" key="13">
    <source>
        <dbReference type="ARBA" id="ARBA00023065"/>
    </source>
</evidence>
<dbReference type="PANTHER" id="PTHR43520:SF8">
    <property type="entry name" value="P-TYPE CU(+) TRANSPORTER"/>
    <property type="match status" value="1"/>
</dbReference>
<dbReference type="SFLD" id="SFLDS00003">
    <property type="entry name" value="Haloacid_Dehalogenase"/>
    <property type="match status" value="1"/>
</dbReference>
<feature type="transmembrane region" description="Helical" evidence="17">
    <location>
        <begin position="367"/>
        <end position="382"/>
    </location>
</feature>
<dbReference type="GO" id="GO:0043682">
    <property type="term" value="F:P-type divalent copper transporter activity"/>
    <property type="evidence" value="ECO:0007669"/>
    <property type="project" value="TreeGrafter"/>
</dbReference>
<dbReference type="RefSeq" id="WP_152599119.1">
    <property type="nucleotide sequence ID" value="NZ_CP062939.1"/>
</dbReference>
<dbReference type="InterPro" id="IPR036412">
    <property type="entry name" value="HAD-like_sf"/>
</dbReference>
<dbReference type="CDD" id="cd02094">
    <property type="entry name" value="P-type_ATPase_Cu-like"/>
    <property type="match status" value="1"/>
</dbReference>
<dbReference type="SUPFAM" id="SSF81665">
    <property type="entry name" value="Calcium ATPase, transmembrane domain M"/>
    <property type="match status" value="1"/>
</dbReference>
<keyword evidence="8" id="KW-0187">Copper transport</keyword>
<comment type="catalytic activity">
    <reaction evidence="15">
        <text>Cu(+)(in) + ATP + H2O = Cu(+)(out) + ADP + phosphate + H(+)</text>
        <dbReference type="Rhea" id="RHEA:25792"/>
        <dbReference type="ChEBI" id="CHEBI:15377"/>
        <dbReference type="ChEBI" id="CHEBI:15378"/>
        <dbReference type="ChEBI" id="CHEBI:30616"/>
        <dbReference type="ChEBI" id="CHEBI:43474"/>
        <dbReference type="ChEBI" id="CHEBI:49552"/>
        <dbReference type="ChEBI" id="CHEBI:456216"/>
        <dbReference type="EC" id="7.2.2.8"/>
    </reaction>
</comment>
<evidence type="ECO:0000256" key="15">
    <source>
        <dbReference type="ARBA" id="ARBA00049289"/>
    </source>
</evidence>
<dbReference type="SUPFAM" id="SSF56784">
    <property type="entry name" value="HAD-like"/>
    <property type="match status" value="1"/>
</dbReference>
<feature type="transmembrane region" description="Helical" evidence="17">
    <location>
        <begin position="1070"/>
        <end position="1091"/>
    </location>
</feature>
<dbReference type="GO" id="GO:0005507">
    <property type="term" value="F:copper ion binding"/>
    <property type="evidence" value="ECO:0007669"/>
    <property type="project" value="TreeGrafter"/>
</dbReference>
<keyword evidence="7" id="KW-0547">Nucleotide-binding</keyword>
<dbReference type="Gene3D" id="2.60.40.420">
    <property type="entry name" value="Cupredoxins - blue copper proteins"/>
    <property type="match status" value="1"/>
</dbReference>
<dbReference type="PRINTS" id="PR00120">
    <property type="entry name" value="HATPASE"/>
</dbReference>
<dbReference type="PRINTS" id="PR00119">
    <property type="entry name" value="CATATPASE"/>
</dbReference>
<dbReference type="InterPro" id="IPR059000">
    <property type="entry name" value="ATPase_P-type_domA"/>
</dbReference>
<evidence type="ECO:0000256" key="4">
    <source>
        <dbReference type="ARBA" id="ARBA00022448"/>
    </source>
</evidence>
<dbReference type="InterPro" id="IPR044492">
    <property type="entry name" value="P_typ_ATPase_HD_dom"/>
</dbReference>
<evidence type="ECO:0000313" key="19">
    <source>
        <dbReference type="EMBL" id="KFJ02938.1"/>
    </source>
</evidence>
<protein>
    <recommendedName>
        <fullName evidence="3">P-type Cu(+) transporter</fullName>
        <ecNumber evidence="3">7.2.2.8</ecNumber>
    </recommendedName>
</protein>
<keyword evidence="12" id="KW-0186">Copper</keyword>
<feature type="transmembrane region" description="Helical" evidence="17">
    <location>
        <begin position="402"/>
        <end position="420"/>
    </location>
</feature>
<dbReference type="InterPro" id="IPR028096">
    <property type="entry name" value="EfeO_Cupredoxin"/>
</dbReference>
<keyword evidence="5 17" id="KW-0812">Transmembrane</keyword>
<comment type="similarity">
    <text evidence="2">Belongs to the cation transport ATPase (P-type) (TC 3.A.3) family. Type IB subfamily.</text>
</comment>
<dbReference type="InterPro" id="IPR008250">
    <property type="entry name" value="ATPase_P-typ_transduc_dom_A_sf"/>
</dbReference>
<evidence type="ECO:0000256" key="12">
    <source>
        <dbReference type="ARBA" id="ARBA00023008"/>
    </source>
</evidence>
<evidence type="ECO:0000256" key="1">
    <source>
        <dbReference type="ARBA" id="ARBA00004651"/>
    </source>
</evidence>
<comment type="caution">
    <text evidence="19">The sequence shown here is derived from an EMBL/GenBank/DDBJ whole genome shotgun (WGS) entry which is preliminary data.</text>
</comment>